<accession>A0ABQ6H3L1</accession>
<keyword evidence="1" id="KW-0238">DNA-binding</keyword>
<evidence type="ECO:0000256" key="1">
    <source>
        <dbReference type="ARBA" id="ARBA00023125"/>
    </source>
</evidence>
<keyword evidence="4" id="KW-1185">Reference proteome</keyword>
<dbReference type="SMART" id="SM00422">
    <property type="entry name" value="HTH_MERR"/>
    <property type="match status" value="1"/>
</dbReference>
<evidence type="ECO:0000313" key="4">
    <source>
        <dbReference type="Proteomes" id="UP001157133"/>
    </source>
</evidence>
<dbReference type="PANTHER" id="PTHR30204">
    <property type="entry name" value="REDOX-CYCLING DRUG-SENSING TRANSCRIPTIONAL ACTIVATOR SOXR"/>
    <property type="match status" value="1"/>
</dbReference>
<evidence type="ECO:0000259" key="2">
    <source>
        <dbReference type="PROSITE" id="PS50937"/>
    </source>
</evidence>
<dbReference type="InterPro" id="IPR047057">
    <property type="entry name" value="MerR_fam"/>
</dbReference>
<dbReference type="Proteomes" id="UP001157133">
    <property type="component" value="Unassembled WGS sequence"/>
</dbReference>
<proteinExistence type="predicted"/>
<dbReference type="PANTHER" id="PTHR30204:SF92">
    <property type="entry name" value="HTH-TYPE TRANSCRIPTIONAL REGULATOR ZNTR"/>
    <property type="match status" value="1"/>
</dbReference>
<protein>
    <submittedName>
        <fullName evidence="3">Heavy metal-responsive transcriptional regulator</fullName>
    </submittedName>
</protein>
<sequence>MRIGQLAKQSGFSQSSIRFYEQKGLIAPVERTHAGYRLYGEQALNRLTQIKLCKQLGFSLDDITQLIGEQEALDHKAILHTLALRKREVETLIGELQINHKNISILEKRLNQLWQQGECMGAEELAQLVNSTTF</sequence>
<dbReference type="EMBL" id="BSSU01000010">
    <property type="protein sequence ID" value="GLX82692.1"/>
    <property type="molecule type" value="Genomic_DNA"/>
</dbReference>
<reference evidence="3 4" key="1">
    <citation type="submission" date="2023-03" db="EMBL/GenBank/DDBJ databases">
        <title>Draft genome sequence of Thalassotalea eurytherma JCM 18482T.</title>
        <authorList>
            <person name="Sawabe T."/>
        </authorList>
    </citation>
    <scope>NUCLEOTIDE SEQUENCE [LARGE SCALE GENOMIC DNA]</scope>
    <source>
        <strain evidence="3 4">JCM 18482</strain>
    </source>
</reference>
<name>A0ABQ6H3L1_9GAMM</name>
<evidence type="ECO:0000313" key="3">
    <source>
        <dbReference type="EMBL" id="GLX82692.1"/>
    </source>
</evidence>
<dbReference type="InterPro" id="IPR009061">
    <property type="entry name" value="DNA-bd_dom_put_sf"/>
</dbReference>
<feature type="domain" description="HTH merR-type" evidence="2">
    <location>
        <begin position="1"/>
        <end position="69"/>
    </location>
</feature>
<dbReference type="PRINTS" id="PR00040">
    <property type="entry name" value="HTHMERR"/>
</dbReference>
<dbReference type="RefSeq" id="WP_284208063.1">
    <property type="nucleotide sequence ID" value="NZ_BSSU01000010.1"/>
</dbReference>
<dbReference type="Gene3D" id="1.10.1660.10">
    <property type="match status" value="1"/>
</dbReference>
<dbReference type="SUPFAM" id="SSF46955">
    <property type="entry name" value="Putative DNA-binding domain"/>
    <property type="match status" value="1"/>
</dbReference>
<dbReference type="PROSITE" id="PS50937">
    <property type="entry name" value="HTH_MERR_2"/>
    <property type="match status" value="1"/>
</dbReference>
<comment type="caution">
    <text evidence="3">The sequence shown here is derived from an EMBL/GenBank/DDBJ whole genome shotgun (WGS) entry which is preliminary data.</text>
</comment>
<dbReference type="InterPro" id="IPR000551">
    <property type="entry name" value="MerR-type_HTH_dom"/>
</dbReference>
<gene>
    <name evidence="3" type="primary">zntR</name>
    <name evidence="3" type="ORF">theurythT_21440</name>
</gene>
<organism evidence="3 4">
    <name type="scientific">Thalassotalea eurytherma</name>
    <dbReference type="NCBI Taxonomy" id="1144278"/>
    <lineage>
        <taxon>Bacteria</taxon>
        <taxon>Pseudomonadati</taxon>
        <taxon>Pseudomonadota</taxon>
        <taxon>Gammaproteobacteria</taxon>
        <taxon>Alteromonadales</taxon>
        <taxon>Colwelliaceae</taxon>
        <taxon>Thalassotalea</taxon>
    </lineage>
</organism>
<dbReference type="Pfam" id="PF13411">
    <property type="entry name" value="MerR_1"/>
    <property type="match status" value="1"/>
</dbReference>